<accession>A0A2U9BMB4</accession>
<proteinExistence type="predicted"/>
<gene>
    <name evidence="2" type="ORF">SMAX5B_003084</name>
</gene>
<sequence length="145" mass="16199">MSLPNTLTPSVRRPASERRAILRGDCLIREPLASTGRKEKNKKTAANNSCDDISAVPPQTSPLRLRSLVRQFRRFPTANTFFFFVSPNQRGGGSVPVQMDTGISRDSGLADAGRPAVQYRSVLHKETWADTRVWTKMLHQVLTMC</sequence>
<evidence type="ECO:0000313" key="2">
    <source>
        <dbReference type="EMBL" id="AWP05153.1"/>
    </source>
</evidence>
<evidence type="ECO:0000256" key="1">
    <source>
        <dbReference type="SAM" id="MobiDB-lite"/>
    </source>
</evidence>
<dbReference type="AlphaFoldDB" id="A0A2U9BMB4"/>
<evidence type="ECO:0000313" key="3">
    <source>
        <dbReference type="Proteomes" id="UP000246464"/>
    </source>
</evidence>
<keyword evidence="3" id="KW-1185">Reference proteome</keyword>
<dbReference type="EMBL" id="CP026250">
    <property type="protein sequence ID" value="AWP05153.1"/>
    <property type="molecule type" value="Genomic_DNA"/>
</dbReference>
<protein>
    <submittedName>
        <fullName evidence="2">Uncharacterized protein</fullName>
    </submittedName>
</protein>
<dbReference type="Proteomes" id="UP000246464">
    <property type="component" value="Chromosome 8"/>
</dbReference>
<name>A0A2U9BMB4_SCOMX</name>
<organism evidence="2 3">
    <name type="scientific">Scophthalmus maximus</name>
    <name type="common">Turbot</name>
    <name type="synonym">Psetta maxima</name>
    <dbReference type="NCBI Taxonomy" id="52904"/>
    <lineage>
        <taxon>Eukaryota</taxon>
        <taxon>Metazoa</taxon>
        <taxon>Chordata</taxon>
        <taxon>Craniata</taxon>
        <taxon>Vertebrata</taxon>
        <taxon>Euteleostomi</taxon>
        <taxon>Actinopterygii</taxon>
        <taxon>Neopterygii</taxon>
        <taxon>Teleostei</taxon>
        <taxon>Neoteleostei</taxon>
        <taxon>Acanthomorphata</taxon>
        <taxon>Carangaria</taxon>
        <taxon>Pleuronectiformes</taxon>
        <taxon>Pleuronectoidei</taxon>
        <taxon>Scophthalmidae</taxon>
        <taxon>Scophthalmus</taxon>
    </lineage>
</organism>
<feature type="compositionally biased region" description="Polar residues" evidence="1">
    <location>
        <begin position="44"/>
        <end position="57"/>
    </location>
</feature>
<feature type="region of interest" description="Disordered" evidence="1">
    <location>
        <begin position="33"/>
        <end position="57"/>
    </location>
</feature>
<reference evidence="2 3" key="1">
    <citation type="submission" date="2017-12" db="EMBL/GenBank/DDBJ databases">
        <title>Integrating genomic resources of turbot (Scophthalmus maximus) in depth evaluation of genetic and physical mapping variation across individuals.</title>
        <authorList>
            <person name="Martinez P."/>
        </authorList>
    </citation>
    <scope>NUCLEOTIDE SEQUENCE [LARGE SCALE GENOMIC DNA]</scope>
</reference>